<evidence type="ECO:0000256" key="7">
    <source>
        <dbReference type="SAM" id="Phobius"/>
    </source>
</evidence>
<dbReference type="PROSITE" id="PS50221">
    <property type="entry name" value="GAIN_B"/>
    <property type="match status" value="1"/>
</dbReference>
<dbReference type="VEuPathDB" id="AmoebaDB:NfTy_069650"/>
<sequence>MTLQSDCVHRCIHHTHNNYPTISSSFFTSWFNPLRISLLPTSWQKHLSNTSSTNSPPPSSLLLVLLLLILILVLGSSVQGAESSIVFISSKSSHPLNHHDKINSHSQNHQSDVHHLHQPSSSSSHEVTHFRKEIISPPPPSSKSSNSLLSNTFSNVRTTSQQQEIPIFSIPSSLTLYSNTPLQIPILLTSPMTTKTKFEYSWKITCCYSREQQQLVSDQVIVLKSGTSSLISMGEYDQDVIGNFTQFYRNFGVSSSYLKNSSIGWRVDLDITGRGDFDVITYQTSKTIDVNFKLLGAHASIKGENQEFSIREGTTNVTITPIIQNYDRLFKKIDKSLMECKWSCQYMDTTKTDFKNCSNFESFNTFSNSNCRPINLADKIEGNIINVDHFLVGITYRYLNLYYIESEKYTITLIPLAFNDSSPVILSLESNIDMLQYHPPNTAAFLYPVFTQLVYNTSQTKTLIFYWENEQTGDFFPYRNLTLSSLEPNTLYSMKCTVYYVGKPQQKSSMRLTFRTANSISKPTFNLLTSSIEAFTTRVQWSGNLGTSSANESLCFTQVFAETSTYGNVSLTNGGFLCLNNDSSTTILTLRLPLRRVADYDTIKLYFMITDGITQELFTFTSSSKSTVITNVVTSDKMSQTLLSVFNSQQSSTFENEKPFLPSQLLVATYIMNDFYTYYGKAILMSTSDYGVMASTYSTLLMNMNSYCNQDDSFFENVKCLRFLGAMLGSSKLTTTFSTYSSTQQYSSTSSLIFREIQKFLYNLSLRSGTILSDYMTSLYMNQVGEKYTGDFFEYIPQAYQAISPARVYVTFYNNLIVEMNSNTISDSSFKLSQYMINSSDKLSSFSTSFSFMTKVKLDTFSIHTTFSLKDSIQVQLPELMNILRAYSNSDTFIVSLQITPPNNVTDSPCENVKVSSKKLQFQIMDSQTNSKIPLSNLTSPILLKLPILTGSSNASLGNSSSSKCVYFDESLSTWSTNGCNLVNTTLTDFYCECNHTTLFSTLTNLSGNSNITTPEVTFTLIPLIVISSVTGGVILMTLGVATIIQCILHLYRNTNSFDSVEFLLPGEFKPHSHPRKTASPKQEQPPVKTRYRDLTFGKKIWECLKEFHPMIGLVFPKRYFKRIHIKKVDRLVILMVIFMTISTTNVLLLSTNYTTSNWAISIPAAVALGAAELFQIPVILCVAVKSLFWKVTGYAYSSLLAFACLILSILGSAGVFTRQKLNMDILNWLYNTLIALAWDLIVLKLTFAACMAFLLEIKITIEVEIEEYRKKKRQQTMTLDQQPSSSSNRRVMITVENNVKIPKLALHVGQFKKPPIPKLNFHGKIEGYTSPKDNNINELSSLHASESERSDDDFTATTNTSEMLSGHYLKQTPKENSNNHVNNHVNNTVNPTATTTTLVTTISEMDPSNKNETNSTHVFSNNLTNEEKDIEKMNDFDQQLIVHSSQQQESDKLTTTSKTEDCNTEDLSQRHSNDENDNIQSSTPQQPQEIISSNFDQTLDDEHSKDTTNCDLSITMEKNEKDVKNHDDSELVLNSDVKLDEKKSEQSCQEDLSEKTTTRSQHVDQDTIVDAPHVVKEELNLELNHSNTFISDNEIQKVLTSNTFTEIIVIDDQVLTTEKKDDSPLLTNATQDVSLIIEKFIKQQHEFNTRDSQPHECFNMSFFMNHLYSDVKIQFTEMKQDCKLKYDLTKPNLNEEEKKHFPKEKCNKDILEYISEILNTDETNDMSNCGDVSSNQYDLNDIFSEIPFEKLQGKAIHEILVLISEYESELLLLMNSGGGILLPPSLVISSLVKNATSLKKGITNVNSPISRGGGGGGGVNSPTSPIRSNSISKNILASASSSSSSGNFGLFSATAKVIRGGGVNLDISTSSLDHHANTPKKKLNFPNNNQVNNSSNLISTRSSNSLNSLTGGYSRSRTSSFYKPYEIEDHMIRVHTQFFSRFRKFIMNHPSAKSLFLNQSTSNSNNSSSQSDILESKRKKALNELLLLQTVYLHFKLLTVTTERRKLMAKQIIAKFVSDEQGEYYVNVGFYKRVLSSLIADENLNANCFERACEIVEISLKPILAAFLNYLCGHMQEKTMKDHTQATSEIQSQNNTPHSNFHGEEDQTNKLKQDQHQDMWTV</sequence>
<dbReference type="OMA" id="YCECNHT"/>
<feature type="transmembrane region" description="Helical" evidence="7">
    <location>
        <begin position="1132"/>
        <end position="1151"/>
    </location>
</feature>
<dbReference type="EMBL" id="VFQX01000036">
    <property type="protein sequence ID" value="KAF0976723.1"/>
    <property type="molecule type" value="Genomic_DNA"/>
</dbReference>
<evidence type="ECO:0000313" key="9">
    <source>
        <dbReference type="EMBL" id="KAF0976723.1"/>
    </source>
</evidence>
<feature type="transmembrane region" description="Helical" evidence="7">
    <location>
        <begin position="1021"/>
        <end position="1045"/>
    </location>
</feature>
<evidence type="ECO:0000256" key="4">
    <source>
        <dbReference type="ARBA" id="ARBA00023136"/>
    </source>
</evidence>
<dbReference type="Proteomes" id="UP000444721">
    <property type="component" value="Unassembled WGS sequence"/>
</dbReference>
<dbReference type="SMART" id="SM00303">
    <property type="entry name" value="GPS"/>
    <property type="match status" value="1"/>
</dbReference>
<keyword evidence="10" id="KW-1185">Reference proteome</keyword>
<keyword evidence="4 7" id="KW-0472">Membrane</keyword>
<feature type="compositionally biased region" description="Basic and acidic residues" evidence="6">
    <location>
        <begin position="1553"/>
        <end position="1563"/>
    </location>
</feature>
<feature type="transmembrane region" description="Helical" evidence="7">
    <location>
        <begin position="61"/>
        <end position="81"/>
    </location>
</feature>
<dbReference type="GO" id="GO:0016020">
    <property type="term" value="C:membrane"/>
    <property type="evidence" value="ECO:0007669"/>
    <property type="project" value="UniProtKB-SubCell"/>
</dbReference>
<feature type="transmembrane region" description="Helical" evidence="7">
    <location>
        <begin position="1229"/>
        <end position="1256"/>
    </location>
</feature>
<feature type="compositionally biased region" description="Low complexity" evidence="6">
    <location>
        <begin position="1885"/>
        <end position="1910"/>
    </location>
</feature>
<feature type="compositionally biased region" description="Polar residues" evidence="6">
    <location>
        <begin position="2086"/>
        <end position="2100"/>
    </location>
</feature>
<feature type="compositionally biased region" description="Basic and acidic residues" evidence="6">
    <location>
        <begin position="2102"/>
        <end position="2123"/>
    </location>
</feature>
<feature type="compositionally biased region" description="Polar residues" evidence="6">
    <location>
        <begin position="1445"/>
        <end position="1458"/>
    </location>
</feature>
<feature type="region of interest" description="Disordered" evidence="6">
    <location>
        <begin position="2083"/>
        <end position="2123"/>
    </location>
</feature>
<feature type="domain" description="GAIN-B" evidence="8">
    <location>
        <begin position="863"/>
        <end position="1010"/>
    </location>
</feature>
<comment type="subcellular location">
    <subcellularLocation>
        <location evidence="1">Membrane</location>
    </subcellularLocation>
</comment>
<evidence type="ECO:0000256" key="5">
    <source>
        <dbReference type="ARBA" id="ARBA00023157"/>
    </source>
</evidence>
<reference evidence="9 10" key="1">
    <citation type="journal article" date="2019" name="Sci. Rep.">
        <title>Nanopore sequencing improves the draft genome of the human pathogenic amoeba Naegleria fowleri.</title>
        <authorList>
            <person name="Liechti N."/>
            <person name="Schurch N."/>
            <person name="Bruggmann R."/>
            <person name="Wittwer M."/>
        </authorList>
    </citation>
    <scope>NUCLEOTIDE SEQUENCE [LARGE SCALE GENOMIC DNA]</scope>
    <source>
        <strain evidence="9 10">ATCC 30894</strain>
    </source>
</reference>
<feature type="region of interest" description="Disordered" evidence="6">
    <location>
        <begin position="1541"/>
        <end position="1563"/>
    </location>
</feature>
<feature type="region of interest" description="Disordered" evidence="6">
    <location>
        <begin position="1445"/>
        <end position="1489"/>
    </location>
</feature>
<evidence type="ECO:0000259" key="8">
    <source>
        <dbReference type="PROSITE" id="PS50221"/>
    </source>
</evidence>
<evidence type="ECO:0000256" key="3">
    <source>
        <dbReference type="ARBA" id="ARBA00022989"/>
    </source>
</evidence>
<dbReference type="GeneID" id="68111236"/>
<dbReference type="OrthoDB" id="6359515at2759"/>
<dbReference type="Gene3D" id="2.60.220.50">
    <property type="match status" value="1"/>
</dbReference>
<comment type="caution">
    <text evidence="9">The sequence shown here is derived from an EMBL/GenBank/DDBJ whole genome shotgun (WGS) entry which is preliminary data.</text>
</comment>
<dbReference type="VEuPathDB" id="AmoebaDB:FDP41_004018"/>
<keyword evidence="3 7" id="KW-1133">Transmembrane helix</keyword>
<accession>A0A6A5BFV7</accession>
<dbReference type="Pfam" id="PF01825">
    <property type="entry name" value="GPS"/>
    <property type="match status" value="1"/>
</dbReference>
<feature type="compositionally biased region" description="Polar residues" evidence="6">
    <location>
        <begin position="1479"/>
        <end position="1489"/>
    </location>
</feature>
<feature type="region of interest" description="Disordered" evidence="6">
    <location>
        <begin position="1873"/>
        <end position="1915"/>
    </location>
</feature>
<evidence type="ECO:0000256" key="2">
    <source>
        <dbReference type="ARBA" id="ARBA00022692"/>
    </source>
</evidence>
<dbReference type="InterPro" id="IPR057244">
    <property type="entry name" value="GAIN_B"/>
</dbReference>
<evidence type="ECO:0000313" key="10">
    <source>
        <dbReference type="Proteomes" id="UP000444721"/>
    </source>
</evidence>
<dbReference type="InterPro" id="IPR046338">
    <property type="entry name" value="GAIN_dom_sf"/>
</dbReference>
<evidence type="ECO:0000256" key="6">
    <source>
        <dbReference type="SAM" id="MobiDB-lite"/>
    </source>
</evidence>
<evidence type="ECO:0000256" key="1">
    <source>
        <dbReference type="ARBA" id="ARBA00004370"/>
    </source>
</evidence>
<proteinExistence type="predicted"/>
<keyword evidence="5" id="KW-1015">Disulfide bond</keyword>
<gene>
    <name evidence="9" type="ORF">FDP41_004018</name>
</gene>
<protein>
    <recommendedName>
        <fullName evidence="8">GAIN-B domain-containing protein</fullName>
    </recommendedName>
</protein>
<dbReference type="RefSeq" id="XP_044561436.1">
    <property type="nucleotide sequence ID" value="XM_044707387.1"/>
</dbReference>
<dbReference type="VEuPathDB" id="AmoebaDB:NF0116550"/>
<name>A0A6A5BFV7_NAEFO</name>
<feature type="region of interest" description="Disordered" evidence="6">
    <location>
        <begin position="97"/>
        <end position="149"/>
    </location>
</feature>
<feature type="compositionally biased region" description="Low complexity" evidence="6">
    <location>
        <begin position="1377"/>
        <end position="1392"/>
    </location>
</feature>
<feature type="transmembrane region" description="Helical" evidence="7">
    <location>
        <begin position="1197"/>
        <end position="1217"/>
    </location>
</feature>
<keyword evidence="2 7" id="KW-0812">Transmembrane</keyword>
<organism evidence="9 10">
    <name type="scientific">Naegleria fowleri</name>
    <name type="common">Brain eating amoeba</name>
    <dbReference type="NCBI Taxonomy" id="5763"/>
    <lineage>
        <taxon>Eukaryota</taxon>
        <taxon>Discoba</taxon>
        <taxon>Heterolobosea</taxon>
        <taxon>Tetramitia</taxon>
        <taxon>Eutetramitia</taxon>
        <taxon>Vahlkampfiidae</taxon>
        <taxon>Naegleria</taxon>
    </lineage>
</organism>
<feature type="region of interest" description="Disordered" evidence="6">
    <location>
        <begin position="1372"/>
        <end position="1392"/>
    </location>
</feature>
<dbReference type="InterPro" id="IPR000203">
    <property type="entry name" value="GPS"/>
</dbReference>